<dbReference type="Pfam" id="PF01315">
    <property type="entry name" value="Ald_Xan_dh_C"/>
    <property type="match status" value="1"/>
</dbReference>
<evidence type="ECO:0000313" key="5">
    <source>
        <dbReference type="Proteomes" id="UP000077342"/>
    </source>
</evidence>
<protein>
    <submittedName>
        <fullName evidence="4">Acylaldehyde oxidase</fullName>
    </submittedName>
</protein>
<dbReference type="Proteomes" id="UP000077342">
    <property type="component" value="Unassembled WGS sequence"/>
</dbReference>
<dbReference type="InterPro" id="IPR037165">
    <property type="entry name" value="AldOxase/xan_DH_Mopterin-bd_sf"/>
</dbReference>
<name>A0A163V8D4_9MYCO</name>
<dbReference type="Gene3D" id="3.90.1170.50">
    <property type="entry name" value="Aldehyde oxidase/xanthine dehydrogenase, a/b hammerhead"/>
    <property type="match status" value="1"/>
</dbReference>
<dbReference type="InterPro" id="IPR046867">
    <property type="entry name" value="AldOxase/xan_DH_MoCoBD2"/>
</dbReference>
<dbReference type="AlphaFoldDB" id="A0A163V8D4"/>
<dbReference type="EMBL" id="LWCI01000165">
    <property type="protein sequence ID" value="KZS57093.1"/>
    <property type="molecule type" value="Genomic_DNA"/>
</dbReference>
<feature type="domain" description="Aldehyde oxidase/xanthine dehydrogenase a/b hammerhead" evidence="3">
    <location>
        <begin position="26"/>
        <end position="121"/>
    </location>
</feature>
<dbReference type="GO" id="GO:0016491">
    <property type="term" value="F:oxidoreductase activity"/>
    <property type="evidence" value="ECO:0007669"/>
    <property type="project" value="UniProtKB-KW"/>
</dbReference>
<evidence type="ECO:0000256" key="2">
    <source>
        <dbReference type="ARBA" id="ARBA00023002"/>
    </source>
</evidence>
<keyword evidence="1" id="KW-0500">Molybdenum</keyword>
<reference evidence="5" key="1">
    <citation type="submission" date="2016-04" db="EMBL/GenBank/DDBJ databases">
        <authorList>
            <person name="Strapagiel D."/>
            <person name="Borowka P."/>
            <person name="Marciniak B."/>
            <person name="Bakula Z."/>
            <person name="Van Ingen J."/>
            <person name="Safianowska A."/>
            <person name="Dziadek J."/>
            <person name="Jagielski T."/>
        </authorList>
    </citation>
    <scope>NUCLEOTIDE SEQUENCE [LARGE SCALE GENOMIC DNA]</scope>
    <source>
        <strain evidence="5">1010001458</strain>
    </source>
</reference>
<dbReference type="Pfam" id="PF02738">
    <property type="entry name" value="MoCoBD_1"/>
    <property type="match status" value="1"/>
</dbReference>
<evidence type="ECO:0000313" key="4">
    <source>
        <dbReference type="EMBL" id="KZS57093.1"/>
    </source>
</evidence>
<dbReference type="InterPro" id="IPR000674">
    <property type="entry name" value="Ald_Oxase/Xan_DH_a/b"/>
</dbReference>
<dbReference type="InterPro" id="IPR016208">
    <property type="entry name" value="Ald_Oxase/xanthine_DH-like"/>
</dbReference>
<proteinExistence type="predicted"/>
<dbReference type="Gene3D" id="3.30.365.10">
    <property type="entry name" value="Aldehyde oxidase/xanthine dehydrogenase, molybdopterin binding domain"/>
    <property type="match status" value="4"/>
</dbReference>
<organism evidence="4 5">
    <name type="scientific">Mycobacterium ostraviense</name>
    <dbReference type="NCBI Taxonomy" id="2738409"/>
    <lineage>
        <taxon>Bacteria</taxon>
        <taxon>Bacillati</taxon>
        <taxon>Actinomycetota</taxon>
        <taxon>Actinomycetes</taxon>
        <taxon>Mycobacteriales</taxon>
        <taxon>Mycobacteriaceae</taxon>
        <taxon>Mycobacterium</taxon>
    </lineage>
</organism>
<dbReference type="SMART" id="SM01008">
    <property type="entry name" value="Ald_Xan_dh_C"/>
    <property type="match status" value="1"/>
</dbReference>
<dbReference type="SUPFAM" id="SSF54665">
    <property type="entry name" value="CO dehydrogenase molybdoprotein N-domain-like"/>
    <property type="match status" value="1"/>
</dbReference>
<dbReference type="PANTHER" id="PTHR11908">
    <property type="entry name" value="XANTHINE DEHYDROGENASE"/>
    <property type="match status" value="1"/>
</dbReference>
<comment type="caution">
    <text evidence="4">The sequence shown here is derived from an EMBL/GenBank/DDBJ whole genome shotgun (WGS) entry which is preliminary data.</text>
</comment>
<dbReference type="PANTHER" id="PTHR11908:SF132">
    <property type="entry name" value="ALDEHYDE OXIDASE 1-RELATED"/>
    <property type="match status" value="1"/>
</dbReference>
<keyword evidence="2" id="KW-0560">Oxidoreductase</keyword>
<gene>
    <name evidence="4" type="ORF">A4G28_16970</name>
</gene>
<accession>A0A163V8D4</accession>
<dbReference type="RefSeq" id="WP_075513256.1">
    <property type="nucleotide sequence ID" value="NZ_CP089224.1"/>
</dbReference>
<dbReference type="InterPro" id="IPR008274">
    <property type="entry name" value="AldOxase/xan_DH_MoCoBD1"/>
</dbReference>
<dbReference type="SUPFAM" id="SSF56003">
    <property type="entry name" value="Molybdenum cofactor-binding domain"/>
    <property type="match status" value="1"/>
</dbReference>
<keyword evidence="5" id="KW-1185">Reference proteome</keyword>
<evidence type="ECO:0000259" key="3">
    <source>
        <dbReference type="SMART" id="SM01008"/>
    </source>
</evidence>
<sequence>MTHAFTAAQVVSGQPVSRVDGPVKVTGKARYAADNQIPGLLYAALVCSTVACGEIKRVDTGRALRQPDVLAVLTDFTGVKLPFDTRLVSFFGQPVAVVVATTLESAVHGSELVDVRYSSRPPLTDIDAAQADRRPGRFIRDYSRGFADQAIRRTSVMTDLRFSIARNHHNPMEMPATIATWERDRLTVWDKVQDISAAQKFYADAFGLPTDHVRLISPFVGGSFGSASRTWPHQVLTALAARRMRRPVMLVLTRRQMYSAIGYRPTSRQRMAIGADESGRLRAMIHEGHTETARYGDYEDGLVRSPRLLYRVPDMRSTYRVVPLDVGLPWFMRGPGAVTGAVALECAMDDLAHRLRMDPIELRMRNEPDVDQTTGMPFSTRRLTECLTRGAASFGWHRRNPTPGATREGDHFVGIGMAAAAYYTYRSQCSAIARVFADGTAELQCGTSDMGPGTYTSMTQVAADALGMPLSRVRFALGDSSFPPAPPHSASRTMASVGSAVYTAANMLRDKFIRTAVTDPRSPLSGLRPADVVVVDGRMVAMASGAGSERGESYQDLLRRRGWSGLDSQQTWTPDDADRRYSIYGYGAVFAEVVIDRLLPTVRVRRIYACYDAGRVINPKLAHSQAIGGMVGGIGMALLERTELDCRDGRIVNANMSDYLVPVNADVPALDAAFLPAEDTIADPIGVKGLGELVIVGVPAAIANAVFNATGRRVTDLPITLEKLL</sequence>
<dbReference type="GO" id="GO:0005506">
    <property type="term" value="F:iron ion binding"/>
    <property type="evidence" value="ECO:0007669"/>
    <property type="project" value="InterPro"/>
</dbReference>
<dbReference type="Pfam" id="PF20256">
    <property type="entry name" value="MoCoBD_2"/>
    <property type="match status" value="1"/>
</dbReference>
<dbReference type="InterPro" id="IPR036856">
    <property type="entry name" value="Ald_Oxase/Xan_DH_a/b_sf"/>
</dbReference>
<evidence type="ECO:0000256" key="1">
    <source>
        <dbReference type="ARBA" id="ARBA00022505"/>
    </source>
</evidence>